<evidence type="ECO:0000256" key="2">
    <source>
        <dbReference type="ARBA" id="ARBA00023315"/>
    </source>
</evidence>
<dbReference type="InterPro" id="IPR016181">
    <property type="entry name" value="Acyl_CoA_acyltransferase"/>
</dbReference>
<keyword evidence="1 4" id="KW-0808">Transferase</keyword>
<dbReference type="PROSITE" id="PS51186">
    <property type="entry name" value="GNAT"/>
    <property type="match status" value="1"/>
</dbReference>
<proteinExistence type="predicted"/>
<sequence length="148" mass="16555">MSQQDIRPIESAEALRACFPVMRELRPHLADEHDFVERVARMRAENYALLAVWEGGAPVALAGYRFQENLIYGRFLYVDDLVVTERSRGGRHGAALLQALERMAREAGCAKLVLDTGLANALAQRFYFRQGLLTGAMRFSKVLGEQAA</sequence>
<evidence type="ECO:0000313" key="5">
    <source>
        <dbReference type="Proteomes" id="UP000060602"/>
    </source>
</evidence>
<dbReference type="SUPFAM" id="SSF55729">
    <property type="entry name" value="Acyl-CoA N-acyltransferases (Nat)"/>
    <property type="match status" value="1"/>
</dbReference>
<gene>
    <name evidence="4" type="ORF">AL504_13390</name>
</gene>
<dbReference type="AlphaFoldDB" id="A0A0X8NZ44"/>
<evidence type="ECO:0000313" key="4">
    <source>
        <dbReference type="EMBL" id="AMG36930.1"/>
    </source>
</evidence>
<keyword evidence="2" id="KW-0012">Acyltransferase</keyword>
<dbReference type="RefSeq" id="WP_061072304.1">
    <property type="nucleotide sequence ID" value="NZ_CP014060.2"/>
</dbReference>
<dbReference type="Gene3D" id="3.40.630.30">
    <property type="match status" value="1"/>
</dbReference>
<evidence type="ECO:0000259" key="3">
    <source>
        <dbReference type="PROSITE" id="PS51186"/>
    </source>
</evidence>
<dbReference type="Pfam" id="PF00583">
    <property type="entry name" value="Acetyltransf_1"/>
    <property type="match status" value="1"/>
</dbReference>
<dbReference type="InterPro" id="IPR000182">
    <property type="entry name" value="GNAT_dom"/>
</dbReference>
<dbReference type="Proteomes" id="UP000060602">
    <property type="component" value="Chromosome"/>
</dbReference>
<evidence type="ECO:0000256" key="1">
    <source>
        <dbReference type="ARBA" id="ARBA00022679"/>
    </source>
</evidence>
<dbReference type="PANTHER" id="PTHR43877:SF2">
    <property type="entry name" value="AMINOALKYLPHOSPHONATE N-ACETYLTRANSFERASE-RELATED"/>
    <property type="match status" value="1"/>
</dbReference>
<protein>
    <submittedName>
        <fullName evidence="4">N-acetyltransferase</fullName>
    </submittedName>
</protein>
<feature type="domain" description="N-acetyltransferase" evidence="3">
    <location>
        <begin position="4"/>
        <end position="148"/>
    </location>
</feature>
<dbReference type="CDD" id="cd04301">
    <property type="entry name" value="NAT_SF"/>
    <property type="match status" value="1"/>
</dbReference>
<dbReference type="InterPro" id="IPR050832">
    <property type="entry name" value="Bact_Acetyltransf"/>
</dbReference>
<accession>A0A0X8NZ44</accession>
<dbReference type="GO" id="GO:0016747">
    <property type="term" value="F:acyltransferase activity, transferring groups other than amino-acyl groups"/>
    <property type="evidence" value="ECO:0007669"/>
    <property type="project" value="InterPro"/>
</dbReference>
<organism evidence="4 5">
    <name type="scientific">Alcaligenes xylosoxydans xylosoxydans</name>
    <name type="common">Achromobacter xylosoxidans</name>
    <dbReference type="NCBI Taxonomy" id="85698"/>
    <lineage>
        <taxon>Bacteria</taxon>
        <taxon>Pseudomonadati</taxon>
        <taxon>Pseudomonadota</taxon>
        <taxon>Betaproteobacteria</taxon>
        <taxon>Burkholderiales</taxon>
        <taxon>Alcaligenaceae</taxon>
        <taxon>Achromobacter</taxon>
    </lineage>
</organism>
<name>A0A0X8NZ44_ALCXX</name>
<dbReference type="PANTHER" id="PTHR43877">
    <property type="entry name" value="AMINOALKYLPHOSPHONATE N-ACETYLTRANSFERASE-RELATED-RELATED"/>
    <property type="match status" value="1"/>
</dbReference>
<reference evidence="5" key="1">
    <citation type="submission" date="2015-12" db="EMBL/GenBank/DDBJ databases">
        <title>FDA dAtabase for Regulatory Grade micrObial Sequences (FDA-ARGOS): Supporting development and validation of Infectious Disease Dx tests.</title>
        <authorList>
            <person name="Case J."/>
            <person name="Tallon L."/>
            <person name="Sadzewicz L."/>
            <person name="Sengamalay N."/>
            <person name="Ott S."/>
            <person name="Godinez A."/>
            <person name="Nagaraj S."/>
            <person name="Nadendla S."/>
            <person name="Sichtig H."/>
        </authorList>
    </citation>
    <scope>NUCLEOTIDE SEQUENCE [LARGE SCALE GENOMIC DNA]</scope>
    <source>
        <strain evidence="5">FDAARGOS_147</strain>
    </source>
</reference>
<dbReference type="EMBL" id="CP014060">
    <property type="protein sequence ID" value="AMG36930.1"/>
    <property type="molecule type" value="Genomic_DNA"/>
</dbReference>